<dbReference type="Pfam" id="PF00001">
    <property type="entry name" value="7tm_1"/>
    <property type="match status" value="1"/>
</dbReference>
<feature type="transmembrane region" description="Helical" evidence="10">
    <location>
        <begin position="216"/>
        <end position="239"/>
    </location>
</feature>
<evidence type="ECO:0000256" key="8">
    <source>
        <dbReference type="ARBA" id="ARBA00070815"/>
    </source>
</evidence>
<reference evidence="12" key="2">
    <citation type="submission" date="2025-09" db="UniProtKB">
        <authorList>
            <consortium name="Ensembl"/>
        </authorList>
    </citation>
    <scope>IDENTIFICATION</scope>
</reference>
<feature type="compositionally biased region" description="Polar residues" evidence="9">
    <location>
        <begin position="267"/>
        <end position="285"/>
    </location>
</feature>
<keyword evidence="3 10" id="KW-0812">Transmembrane</keyword>
<keyword evidence="6 10" id="KW-0472">Membrane</keyword>
<dbReference type="InterPro" id="IPR000276">
    <property type="entry name" value="GPCR_Rhodpsn"/>
</dbReference>
<feature type="transmembrane region" description="Helical" evidence="10">
    <location>
        <begin position="356"/>
        <end position="377"/>
    </location>
</feature>
<proteinExistence type="predicted"/>
<evidence type="ECO:0000256" key="3">
    <source>
        <dbReference type="ARBA" id="ARBA00022692"/>
    </source>
</evidence>
<evidence type="ECO:0000256" key="4">
    <source>
        <dbReference type="ARBA" id="ARBA00022794"/>
    </source>
</evidence>
<dbReference type="InterPro" id="IPR017452">
    <property type="entry name" value="GPCR_Rhodpsn_7TM"/>
</dbReference>
<feature type="transmembrane region" description="Helical" evidence="10">
    <location>
        <begin position="120"/>
        <end position="145"/>
    </location>
</feature>
<dbReference type="FunFam" id="1.20.1070.10:FF:000116">
    <property type="entry name" value="probable G-protein coupled receptor 22"/>
    <property type="match status" value="1"/>
</dbReference>
<organism evidence="12 13">
    <name type="scientific">Cyprinus carpio</name>
    <name type="common">Common carp</name>
    <dbReference type="NCBI Taxonomy" id="7962"/>
    <lineage>
        <taxon>Eukaryota</taxon>
        <taxon>Metazoa</taxon>
        <taxon>Chordata</taxon>
        <taxon>Craniata</taxon>
        <taxon>Vertebrata</taxon>
        <taxon>Euteleostomi</taxon>
        <taxon>Actinopterygii</taxon>
        <taxon>Neopterygii</taxon>
        <taxon>Teleostei</taxon>
        <taxon>Ostariophysi</taxon>
        <taxon>Cypriniformes</taxon>
        <taxon>Cyprinidae</taxon>
        <taxon>Cyprininae</taxon>
        <taxon>Cyprinus</taxon>
    </lineage>
</organism>
<dbReference type="Proteomes" id="UP000694427">
    <property type="component" value="Unplaced"/>
</dbReference>
<dbReference type="CDD" id="cd00637">
    <property type="entry name" value="7tm_classA_rhodopsin-like"/>
    <property type="match status" value="1"/>
</dbReference>
<dbReference type="FunFam" id="1.20.1070.10:FF:000084">
    <property type="entry name" value="Probable G-protein coupled receptor 22"/>
    <property type="match status" value="1"/>
</dbReference>
<reference evidence="12" key="1">
    <citation type="submission" date="2025-08" db="UniProtKB">
        <authorList>
            <consortium name="Ensembl"/>
        </authorList>
    </citation>
    <scope>IDENTIFICATION</scope>
</reference>
<evidence type="ECO:0000256" key="9">
    <source>
        <dbReference type="SAM" id="MobiDB-lite"/>
    </source>
</evidence>
<keyword evidence="4" id="KW-0970">Cilium biogenesis/degradation</keyword>
<feature type="domain" description="G-protein coupled receptors family 1 profile" evidence="11">
    <location>
        <begin position="67"/>
        <end position="375"/>
    </location>
</feature>
<evidence type="ECO:0000256" key="6">
    <source>
        <dbReference type="ARBA" id="ARBA00023136"/>
    </source>
</evidence>
<feature type="region of interest" description="Disordered" evidence="9">
    <location>
        <begin position="256"/>
        <end position="289"/>
    </location>
</feature>
<dbReference type="PANTHER" id="PTHR24241:SF1">
    <property type="entry name" value="G-PROTEIN COUPLED RECEPTOR 22"/>
    <property type="match status" value="1"/>
</dbReference>
<dbReference type="GO" id="GO:0032870">
    <property type="term" value="P:cellular response to hormone stimulus"/>
    <property type="evidence" value="ECO:0007669"/>
    <property type="project" value="TreeGrafter"/>
</dbReference>
<dbReference type="PANTHER" id="PTHR24241">
    <property type="entry name" value="NEUROPEPTIDE RECEPTOR-RELATED G-PROTEIN COUPLED RECEPTOR"/>
    <property type="match status" value="1"/>
</dbReference>
<feature type="transmembrane region" description="Helical" evidence="10">
    <location>
        <begin position="95"/>
        <end position="114"/>
    </location>
</feature>
<keyword evidence="7" id="KW-0675">Receptor</keyword>
<evidence type="ECO:0000313" key="12">
    <source>
        <dbReference type="Ensembl" id="ENSCCRP00010030280.1"/>
    </source>
</evidence>
<evidence type="ECO:0000256" key="10">
    <source>
        <dbReference type="SAM" id="Phobius"/>
    </source>
</evidence>
<dbReference type="AlphaFoldDB" id="A0A8C1JBR6"/>
<evidence type="ECO:0000256" key="5">
    <source>
        <dbReference type="ARBA" id="ARBA00022989"/>
    </source>
</evidence>
<feature type="transmembrane region" description="Helical" evidence="10">
    <location>
        <begin position="166"/>
        <end position="186"/>
    </location>
</feature>
<dbReference type="Gene3D" id="1.20.1070.10">
    <property type="entry name" value="Rhodopsin 7-helix transmembrane proteins"/>
    <property type="match status" value="2"/>
</dbReference>
<feature type="compositionally biased region" description="Basic residues" evidence="9">
    <location>
        <begin position="256"/>
        <end position="266"/>
    </location>
</feature>
<dbReference type="GO" id="GO:0030030">
    <property type="term" value="P:cell projection organization"/>
    <property type="evidence" value="ECO:0007669"/>
    <property type="project" value="UniProtKB-KW"/>
</dbReference>
<dbReference type="PRINTS" id="PR00237">
    <property type="entry name" value="GPCRRHODOPSN"/>
</dbReference>
<comment type="subcellular location">
    <subcellularLocation>
        <location evidence="1">Cell membrane</location>
        <topology evidence="1">Multi-pass membrane protein</topology>
    </subcellularLocation>
</comment>
<accession>A0A8C1JBR6</accession>
<name>A0A8C1JBR6_CYPCA</name>
<evidence type="ECO:0000256" key="2">
    <source>
        <dbReference type="ARBA" id="ARBA00022475"/>
    </source>
</evidence>
<keyword evidence="2" id="KW-1003">Cell membrane</keyword>
<protein>
    <recommendedName>
        <fullName evidence="8">G-protein coupled receptor 22</fullName>
    </recommendedName>
</protein>
<feature type="transmembrane region" description="Helical" evidence="10">
    <location>
        <begin position="49"/>
        <end position="75"/>
    </location>
</feature>
<dbReference type="GO" id="GO:0004930">
    <property type="term" value="F:G protein-coupled receptor activity"/>
    <property type="evidence" value="ECO:0007669"/>
    <property type="project" value="InterPro"/>
</dbReference>
<dbReference type="SUPFAM" id="SSF81321">
    <property type="entry name" value="Family A G protein-coupled receptor-like"/>
    <property type="match status" value="2"/>
</dbReference>
<dbReference type="PROSITE" id="PS50262">
    <property type="entry name" value="G_PROTEIN_RECEP_F1_2"/>
    <property type="match status" value="1"/>
</dbReference>
<feature type="transmembrane region" description="Helical" evidence="10">
    <location>
        <begin position="319"/>
        <end position="344"/>
    </location>
</feature>
<sequence>TRTVNTREGRMHTPSVLGFQSIMSNVTVLDNVEPLDFEMDLDTPYPVSFQVSLTGFLMLEIVLGLSSNLTVLALYCMKSNLVSSVSNIVTMNLHVLDVLVCVGCIPLTIVVVLLPLEGNSALICCFHEACVSFASVATAANVLAITLDRYDISVRPANRVLTMGRAVALLGSIWALSFLSFLVPFIEEGFFSQAGNERNQTEGEEPSNQYYTELGLYYHLLAQIPIFFFTAVVMLVTYYKILQALNIRIGTRFHSVPKKKPRKKKTISMTSTQPESTDASQSSAGRNPPLAMRTSVSVIIALRRAVKRHRERRERQKRVFRMSLLIISTFLLCWTPITVLNTVILSAGPSNLTVRLRLGFLVMAYGTTIFHPLLYAFTRQKFQKVLKSKMKKRVVSVVEGDPIPNNVVIHNSWIDPKRNKKVTFEETEVRQKCLSSEDVE</sequence>
<evidence type="ECO:0000256" key="1">
    <source>
        <dbReference type="ARBA" id="ARBA00004651"/>
    </source>
</evidence>
<evidence type="ECO:0000259" key="11">
    <source>
        <dbReference type="PROSITE" id="PS50262"/>
    </source>
</evidence>
<keyword evidence="13" id="KW-1185">Reference proteome</keyword>
<dbReference type="GO" id="GO:0005886">
    <property type="term" value="C:plasma membrane"/>
    <property type="evidence" value="ECO:0007669"/>
    <property type="project" value="UniProtKB-SubCell"/>
</dbReference>
<keyword evidence="5 10" id="KW-1133">Transmembrane helix</keyword>
<dbReference type="GO" id="GO:0042277">
    <property type="term" value="F:peptide binding"/>
    <property type="evidence" value="ECO:0007669"/>
    <property type="project" value="TreeGrafter"/>
</dbReference>
<dbReference type="Ensembl" id="ENSCCRT00010033185.1">
    <property type="protein sequence ID" value="ENSCCRP00010030280.1"/>
    <property type="gene ID" value="ENSCCRG00010012915.1"/>
</dbReference>
<evidence type="ECO:0000313" key="13">
    <source>
        <dbReference type="Proteomes" id="UP000694427"/>
    </source>
</evidence>
<evidence type="ECO:0000256" key="7">
    <source>
        <dbReference type="ARBA" id="ARBA00023170"/>
    </source>
</evidence>